<dbReference type="SUPFAM" id="SSF50891">
    <property type="entry name" value="Cyclophilin-like"/>
    <property type="match status" value="1"/>
</dbReference>
<gene>
    <name evidence="11" type="ORF">LX95_01758</name>
</gene>
<dbReference type="PROSITE" id="PS50059">
    <property type="entry name" value="FKBP_PPIASE"/>
    <property type="match status" value="1"/>
</dbReference>
<evidence type="ECO:0000259" key="10">
    <source>
        <dbReference type="PROSITE" id="PS50072"/>
    </source>
</evidence>
<dbReference type="InterPro" id="IPR044666">
    <property type="entry name" value="Cyclophilin_A-like"/>
</dbReference>
<comment type="caution">
    <text evidence="11">The sequence shown here is derived from an EMBL/GenBank/DDBJ whole genome shotgun (WGS) entry which is preliminary data.</text>
</comment>
<keyword evidence="4 6" id="KW-0697">Rotamase</keyword>
<dbReference type="PROSITE" id="PS51257">
    <property type="entry name" value="PROKAR_LIPOPROTEIN"/>
    <property type="match status" value="1"/>
</dbReference>
<evidence type="ECO:0000256" key="8">
    <source>
        <dbReference type="SAM" id="SignalP"/>
    </source>
</evidence>
<evidence type="ECO:0000313" key="11">
    <source>
        <dbReference type="EMBL" id="PZW40690.1"/>
    </source>
</evidence>
<keyword evidence="8" id="KW-0732">Signal</keyword>
<comment type="catalytic activity">
    <reaction evidence="1 6">
        <text>[protein]-peptidylproline (omega=180) = [protein]-peptidylproline (omega=0)</text>
        <dbReference type="Rhea" id="RHEA:16237"/>
        <dbReference type="Rhea" id="RHEA-COMP:10747"/>
        <dbReference type="Rhea" id="RHEA-COMP:10748"/>
        <dbReference type="ChEBI" id="CHEBI:83833"/>
        <dbReference type="ChEBI" id="CHEBI:83834"/>
        <dbReference type="EC" id="5.2.1.8"/>
    </reaction>
</comment>
<feature type="signal peptide" evidence="8">
    <location>
        <begin position="1"/>
        <end position="18"/>
    </location>
</feature>
<sequence>MKKQTLLLLLITSLSLFACNDKYPDLEDGMYAEFVTNQGTFVAELYYDKTPLTVANFVALAEGKQDMADTTYKGKKYYNGLTFHRIISGFMIQGGDPDGTGAGGPGYKFPDEFDESLKHESKGILSMANAGPGTNGSQFFITLAPTKHLDNRHTVFGKIVVGQDIVDSIGQVKTQAGDKPVDPVVMNEVNIVRKGSDAQSFDAPKVFDAQLKEAEKAEKIAQEKAEAEKAKAKEVIDNEINDMSEGYTKTESGLRYKIIKSKKSGATPERGQTVRVHYTGMLTDGTKFDSSYDRDQPLVFPVGVGKVIPGWDEGIRLLKVGEKAKLIIPPYLGYGERGNGPIPPNSILLFDVELVGIGAE</sequence>
<dbReference type="PANTHER" id="PTHR45625:SF4">
    <property type="entry name" value="PEPTIDYLPROLYL ISOMERASE DOMAIN AND WD REPEAT-CONTAINING PROTEIN 1"/>
    <property type="match status" value="1"/>
</dbReference>
<dbReference type="PROSITE" id="PS00170">
    <property type="entry name" value="CSA_PPIASE_1"/>
    <property type="match status" value="1"/>
</dbReference>
<comment type="similarity">
    <text evidence="2">Belongs to the cyclophilin-type PPIase family.</text>
</comment>
<evidence type="ECO:0000259" key="9">
    <source>
        <dbReference type="PROSITE" id="PS50059"/>
    </source>
</evidence>
<feature type="domain" description="PPIase FKBP-type" evidence="9">
    <location>
        <begin position="271"/>
        <end position="358"/>
    </location>
</feature>
<dbReference type="Proteomes" id="UP000249542">
    <property type="component" value="Unassembled WGS sequence"/>
</dbReference>
<dbReference type="Pfam" id="PF00160">
    <property type="entry name" value="Pro_isomerase"/>
    <property type="match status" value="1"/>
</dbReference>
<evidence type="ECO:0000256" key="5">
    <source>
        <dbReference type="ARBA" id="ARBA00023235"/>
    </source>
</evidence>
<proteinExistence type="inferred from homology"/>
<dbReference type="EC" id="5.2.1.8" evidence="3 6"/>
<feature type="domain" description="PPIase cyclophilin-type" evidence="10">
    <location>
        <begin position="39"/>
        <end position="191"/>
    </location>
</feature>
<dbReference type="GO" id="GO:0003755">
    <property type="term" value="F:peptidyl-prolyl cis-trans isomerase activity"/>
    <property type="evidence" value="ECO:0007669"/>
    <property type="project" value="UniProtKB-KW"/>
</dbReference>
<evidence type="ECO:0000256" key="6">
    <source>
        <dbReference type="PROSITE-ProRule" id="PRU00277"/>
    </source>
</evidence>
<dbReference type="Pfam" id="PF00254">
    <property type="entry name" value="FKBP_C"/>
    <property type="match status" value="1"/>
</dbReference>
<evidence type="ECO:0000256" key="1">
    <source>
        <dbReference type="ARBA" id="ARBA00000971"/>
    </source>
</evidence>
<dbReference type="EMBL" id="QKYV01000004">
    <property type="protein sequence ID" value="PZW40690.1"/>
    <property type="molecule type" value="Genomic_DNA"/>
</dbReference>
<keyword evidence="5 6" id="KW-0413">Isomerase</keyword>
<dbReference type="FunFam" id="3.10.50.40:FF:000006">
    <property type="entry name" value="Peptidyl-prolyl cis-trans isomerase"/>
    <property type="match status" value="1"/>
</dbReference>
<name>A0A2W7JYW0_9FLAO</name>
<dbReference type="InterPro" id="IPR029000">
    <property type="entry name" value="Cyclophilin-like_dom_sf"/>
</dbReference>
<dbReference type="Gene3D" id="2.40.100.10">
    <property type="entry name" value="Cyclophilin-like"/>
    <property type="match status" value="1"/>
</dbReference>
<evidence type="ECO:0000256" key="7">
    <source>
        <dbReference type="SAM" id="Coils"/>
    </source>
</evidence>
<dbReference type="CDD" id="cd00317">
    <property type="entry name" value="cyclophilin"/>
    <property type="match status" value="1"/>
</dbReference>
<dbReference type="PROSITE" id="PS50072">
    <property type="entry name" value="CSA_PPIASE_2"/>
    <property type="match status" value="1"/>
</dbReference>
<accession>A0A2W7JYW0</accession>
<keyword evidence="12" id="KW-1185">Reference proteome</keyword>
<dbReference type="SUPFAM" id="SSF54534">
    <property type="entry name" value="FKBP-like"/>
    <property type="match status" value="1"/>
</dbReference>
<protein>
    <recommendedName>
        <fullName evidence="3 6">peptidylprolyl isomerase</fullName>
        <ecNumber evidence="3 6">5.2.1.8</ecNumber>
    </recommendedName>
</protein>
<feature type="chain" id="PRO_5015975653" description="peptidylprolyl isomerase" evidence="8">
    <location>
        <begin position="19"/>
        <end position="360"/>
    </location>
</feature>
<dbReference type="GO" id="GO:0006457">
    <property type="term" value="P:protein folding"/>
    <property type="evidence" value="ECO:0007669"/>
    <property type="project" value="InterPro"/>
</dbReference>
<dbReference type="Gene3D" id="3.10.50.40">
    <property type="match status" value="1"/>
</dbReference>
<dbReference type="PANTHER" id="PTHR45625">
    <property type="entry name" value="PEPTIDYL-PROLYL CIS-TRANS ISOMERASE-RELATED"/>
    <property type="match status" value="1"/>
</dbReference>
<evidence type="ECO:0000313" key="12">
    <source>
        <dbReference type="Proteomes" id="UP000249542"/>
    </source>
</evidence>
<dbReference type="InterPro" id="IPR001179">
    <property type="entry name" value="PPIase_FKBP_dom"/>
</dbReference>
<dbReference type="InterPro" id="IPR002130">
    <property type="entry name" value="Cyclophilin-type_PPIase_dom"/>
</dbReference>
<reference evidence="11 12" key="1">
    <citation type="submission" date="2018-06" db="EMBL/GenBank/DDBJ databases">
        <title>Genomic Encyclopedia of Archaeal and Bacterial Type Strains, Phase II (KMG-II): from individual species to whole genera.</title>
        <authorList>
            <person name="Goeker M."/>
        </authorList>
    </citation>
    <scope>NUCLEOTIDE SEQUENCE [LARGE SCALE GENOMIC DNA]</scope>
    <source>
        <strain evidence="11 12">DSM 15361</strain>
    </source>
</reference>
<organism evidence="11 12">
    <name type="scientific">Mesonia algae</name>
    <dbReference type="NCBI Taxonomy" id="213248"/>
    <lineage>
        <taxon>Bacteria</taxon>
        <taxon>Pseudomonadati</taxon>
        <taxon>Bacteroidota</taxon>
        <taxon>Flavobacteriia</taxon>
        <taxon>Flavobacteriales</taxon>
        <taxon>Flavobacteriaceae</taxon>
        <taxon>Mesonia</taxon>
    </lineage>
</organism>
<dbReference type="AlphaFoldDB" id="A0A2W7JYW0"/>
<evidence type="ECO:0000256" key="4">
    <source>
        <dbReference type="ARBA" id="ARBA00023110"/>
    </source>
</evidence>
<evidence type="ECO:0000256" key="2">
    <source>
        <dbReference type="ARBA" id="ARBA00007365"/>
    </source>
</evidence>
<dbReference type="PRINTS" id="PR00153">
    <property type="entry name" value="CSAPPISMRASE"/>
</dbReference>
<dbReference type="RefSeq" id="WP_111541054.1">
    <property type="nucleotide sequence ID" value="NZ_QKYV01000004.1"/>
</dbReference>
<dbReference type="InterPro" id="IPR046357">
    <property type="entry name" value="PPIase_dom_sf"/>
</dbReference>
<dbReference type="InterPro" id="IPR020892">
    <property type="entry name" value="Cyclophilin-type_PPIase_CS"/>
</dbReference>
<evidence type="ECO:0000256" key="3">
    <source>
        <dbReference type="ARBA" id="ARBA00013194"/>
    </source>
</evidence>
<keyword evidence="7" id="KW-0175">Coiled coil</keyword>
<feature type="coiled-coil region" evidence="7">
    <location>
        <begin position="211"/>
        <end position="242"/>
    </location>
</feature>